<comment type="caution">
    <text evidence="1">The sequence shown here is derived from an EMBL/GenBank/DDBJ whole genome shotgun (WGS) entry which is preliminary data.</text>
</comment>
<sequence length="111" mass="12979">MQDLNSLNIGKLEKWFTDDSTIWIPPVKEISGKTRILALFRAIFRRYEKIDWQVSEIFPIGNDKYFYLTTSSGNMFGQGFYENEICTLVQFSAEGTITYLSDYFKDTQAFN</sequence>
<reference evidence="2" key="1">
    <citation type="journal article" date="2019" name="Int. J. Syst. Evol. Microbiol.">
        <title>The Global Catalogue of Microorganisms (GCM) 10K type strain sequencing project: providing services to taxonomists for standard genome sequencing and annotation.</title>
        <authorList>
            <consortium name="The Broad Institute Genomics Platform"/>
            <consortium name="The Broad Institute Genome Sequencing Center for Infectious Disease"/>
            <person name="Wu L."/>
            <person name="Ma J."/>
        </authorList>
    </citation>
    <scope>NUCLEOTIDE SEQUENCE [LARGE SCALE GENOMIC DNA]</scope>
    <source>
        <strain evidence="2">JCM 18019</strain>
    </source>
</reference>
<gene>
    <name evidence="1" type="ORF">GCM10023210_28460</name>
</gene>
<evidence type="ECO:0000313" key="1">
    <source>
        <dbReference type="EMBL" id="GAA5095564.1"/>
    </source>
</evidence>
<evidence type="ECO:0008006" key="3">
    <source>
        <dbReference type="Google" id="ProtNLM"/>
    </source>
</evidence>
<dbReference type="SUPFAM" id="SSF54427">
    <property type="entry name" value="NTF2-like"/>
    <property type="match status" value="1"/>
</dbReference>
<accession>A0ABP9MIK8</accession>
<proteinExistence type="predicted"/>
<dbReference type="Gene3D" id="3.10.450.50">
    <property type="match status" value="1"/>
</dbReference>
<dbReference type="EMBL" id="BAABHX010000004">
    <property type="protein sequence ID" value="GAA5095564.1"/>
    <property type="molecule type" value="Genomic_DNA"/>
</dbReference>
<protein>
    <recommendedName>
        <fullName evidence="3">SnoaL-like domain-containing protein</fullName>
    </recommendedName>
</protein>
<name>A0ABP9MIK8_9FLAO</name>
<evidence type="ECO:0000313" key="2">
    <source>
        <dbReference type="Proteomes" id="UP001500353"/>
    </source>
</evidence>
<organism evidence="1 2">
    <name type="scientific">Chryseobacterium ginsengisoli</name>
    <dbReference type="NCBI Taxonomy" id="363853"/>
    <lineage>
        <taxon>Bacteria</taxon>
        <taxon>Pseudomonadati</taxon>
        <taxon>Bacteroidota</taxon>
        <taxon>Flavobacteriia</taxon>
        <taxon>Flavobacteriales</taxon>
        <taxon>Weeksellaceae</taxon>
        <taxon>Chryseobacterium group</taxon>
        <taxon>Chryseobacterium</taxon>
    </lineage>
</organism>
<keyword evidence="2" id="KW-1185">Reference proteome</keyword>
<dbReference type="Proteomes" id="UP001500353">
    <property type="component" value="Unassembled WGS sequence"/>
</dbReference>
<dbReference type="InterPro" id="IPR032710">
    <property type="entry name" value="NTF2-like_dom_sf"/>
</dbReference>